<dbReference type="Pfam" id="PF01263">
    <property type="entry name" value="Aldose_epim"/>
    <property type="match status" value="1"/>
</dbReference>
<protein>
    <submittedName>
        <fullName evidence="1">Unannotated protein</fullName>
    </submittedName>
</protein>
<dbReference type="AlphaFoldDB" id="A0A6J6FVW8"/>
<evidence type="ECO:0000313" key="1">
    <source>
        <dbReference type="EMBL" id="CAB4593216.1"/>
    </source>
</evidence>
<dbReference type="Gene3D" id="2.70.98.10">
    <property type="match status" value="1"/>
</dbReference>
<dbReference type="GO" id="GO:0016853">
    <property type="term" value="F:isomerase activity"/>
    <property type="evidence" value="ECO:0007669"/>
    <property type="project" value="InterPro"/>
</dbReference>
<dbReference type="InterPro" id="IPR014718">
    <property type="entry name" value="GH-type_carb-bd"/>
</dbReference>
<dbReference type="InterPro" id="IPR011013">
    <property type="entry name" value="Gal_mutarotase_sf_dom"/>
</dbReference>
<name>A0A6J6FVW8_9ZZZZ</name>
<dbReference type="SUPFAM" id="SSF74650">
    <property type="entry name" value="Galactose mutarotase-like"/>
    <property type="match status" value="1"/>
</dbReference>
<accession>A0A6J6FVW8</accession>
<sequence>MVELQAGDATVLVSPVSGGRVASIEVAGEELLVTGAPGDDPLLWGSYPMVPYAGRIREGLFTWGGREVRLPVNLGPHAIHGSGFVSAWQVRDQGRDHVELDVDLTWSLGGRAHQHLQLTPGALVCVLTVTAGSEAMPVTLGWHPWFRKPVADDLRFGAMYRQDEQGIPTGELIDPPPRPWDDCFVRPLGPLVLQVTPRVAVTVASDCDHWVVYDKPEHATCVEPQSGPPDAVNLGVATVLEPGEMVQRSMTIAWTTTG</sequence>
<dbReference type="InterPro" id="IPR008183">
    <property type="entry name" value="Aldose_1/G6P_1-epimerase"/>
</dbReference>
<gene>
    <name evidence="1" type="ORF">UFOPK1493_03857</name>
</gene>
<dbReference type="GO" id="GO:0005975">
    <property type="term" value="P:carbohydrate metabolic process"/>
    <property type="evidence" value="ECO:0007669"/>
    <property type="project" value="InterPro"/>
</dbReference>
<reference evidence="1" key="1">
    <citation type="submission" date="2020-05" db="EMBL/GenBank/DDBJ databases">
        <authorList>
            <person name="Chiriac C."/>
            <person name="Salcher M."/>
            <person name="Ghai R."/>
            <person name="Kavagutti S V."/>
        </authorList>
    </citation>
    <scope>NUCLEOTIDE SEQUENCE</scope>
</reference>
<proteinExistence type="predicted"/>
<dbReference type="GO" id="GO:0030246">
    <property type="term" value="F:carbohydrate binding"/>
    <property type="evidence" value="ECO:0007669"/>
    <property type="project" value="InterPro"/>
</dbReference>
<dbReference type="EMBL" id="CAEZSR010000248">
    <property type="protein sequence ID" value="CAB4593216.1"/>
    <property type="molecule type" value="Genomic_DNA"/>
</dbReference>
<organism evidence="1">
    <name type="scientific">freshwater metagenome</name>
    <dbReference type="NCBI Taxonomy" id="449393"/>
    <lineage>
        <taxon>unclassified sequences</taxon>
        <taxon>metagenomes</taxon>
        <taxon>ecological metagenomes</taxon>
    </lineage>
</organism>